<organism evidence="2 3">
    <name type="scientific">Orchesella cincta</name>
    <name type="common">Springtail</name>
    <name type="synonym">Podura cincta</name>
    <dbReference type="NCBI Taxonomy" id="48709"/>
    <lineage>
        <taxon>Eukaryota</taxon>
        <taxon>Metazoa</taxon>
        <taxon>Ecdysozoa</taxon>
        <taxon>Arthropoda</taxon>
        <taxon>Hexapoda</taxon>
        <taxon>Collembola</taxon>
        <taxon>Entomobryomorpha</taxon>
        <taxon>Entomobryoidea</taxon>
        <taxon>Orchesellidae</taxon>
        <taxon>Orchesellinae</taxon>
        <taxon>Orchesella</taxon>
    </lineage>
</organism>
<accession>A0A1D2MHW4</accession>
<evidence type="ECO:0000313" key="3">
    <source>
        <dbReference type="Proteomes" id="UP000094527"/>
    </source>
</evidence>
<evidence type="ECO:0000313" key="2">
    <source>
        <dbReference type="EMBL" id="ODM92565.1"/>
    </source>
</evidence>
<protein>
    <submittedName>
        <fullName evidence="2">Uncharacterized protein</fullName>
    </submittedName>
</protein>
<dbReference type="EMBL" id="LJIJ01001199">
    <property type="protein sequence ID" value="ODM92565.1"/>
    <property type="molecule type" value="Genomic_DNA"/>
</dbReference>
<keyword evidence="3" id="KW-1185">Reference proteome</keyword>
<proteinExistence type="predicted"/>
<dbReference type="Proteomes" id="UP000094527">
    <property type="component" value="Unassembled WGS sequence"/>
</dbReference>
<keyword evidence="1" id="KW-1133">Transmembrane helix</keyword>
<name>A0A1D2MHW4_ORCCI</name>
<feature type="non-terminal residue" evidence="2">
    <location>
        <position position="179"/>
    </location>
</feature>
<feature type="transmembrane region" description="Helical" evidence="1">
    <location>
        <begin position="57"/>
        <end position="79"/>
    </location>
</feature>
<keyword evidence="1" id="KW-0812">Transmembrane</keyword>
<gene>
    <name evidence="2" type="ORF">Ocin01_14117</name>
</gene>
<dbReference type="AlphaFoldDB" id="A0A1D2MHW4"/>
<sequence length="179" mass="19579">MPQSLNMQFLLDWTKHKSTDDTFVATGILSKQILEHGCPSFGSSMNNQMHQPLTFPLFYKFPLFTIIFFLLTYCLDPLLKTATSFIRNRDFGLKYSITKPSIMCDDGKPKCCPPPGGLQCPPNPPTCANVPDTATFTCPSDDCQPKVKPACPEKKEDKCVCVGPCSDGGSGGGSKPKKC</sequence>
<keyword evidence="1" id="KW-0472">Membrane</keyword>
<comment type="caution">
    <text evidence="2">The sequence shown here is derived from an EMBL/GenBank/DDBJ whole genome shotgun (WGS) entry which is preliminary data.</text>
</comment>
<reference evidence="2 3" key="1">
    <citation type="journal article" date="2016" name="Genome Biol. Evol.">
        <title>Gene Family Evolution Reflects Adaptation to Soil Environmental Stressors in the Genome of the Collembolan Orchesella cincta.</title>
        <authorList>
            <person name="Faddeeva-Vakhrusheva A."/>
            <person name="Derks M.F."/>
            <person name="Anvar S.Y."/>
            <person name="Agamennone V."/>
            <person name="Suring W."/>
            <person name="Smit S."/>
            <person name="van Straalen N.M."/>
            <person name="Roelofs D."/>
        </authorList>
    </citation>
    <scope>NUCLEOTIDE SEQUENCE [LARGE SCALE GENOMIC DNA]</scope>
    <source>
        <tissue evidence="2">Mixed pool</tissue>
    </source>
</reference>
<evidence type="ECO:0000256" key="1">
    <source>
        <dbReference type="SAM" id="Phobius"/>
    </source>
</evidence>